<gene>
    <name evidence="1" type="ORF">PITG_08636</name>
</gene>
<dbReference type="Proteomes" id="UP000006643">
    <property type="component" value="Unassembled WGS sequence"/>
</dbReference>
<accession>D0NB40</accession>
<dbReference type="VEuPathDB" id="FungiDB:PITG_08636"/>
<reference evidence="2" key="1">
    <citation type="journal article" date="2009" name="Nature">
        <title>Genome sequence and analysis of the Irish potato famine pathogen Phytophthora infestans.</title>
        <authorList>
            <consortium name="The Broad Institute Genome Sequencing Platform"/>
            <person name="Haas B.J."/>
            <person name="Kamoun S."/>
            <person name="Zody M.C."/>
            <person name="Jiang R.H."/>
            <person name="Handsaker R.E."/>
            <person name="Cano L.M."/>
            <person name="Grabherr M."/>
            <person name="Kodira C.D."/>
            <person name="Raffaele S."/>
            <person name="Torto-Alalibo T."/>
            <person name="Bozkurt T.O."/>
            <person name="Ah-Fong A.M."/>
            <person name="Alvarado L."/>
            <person name="Anderson V.L."/>
            <person name="Armstrong M.R."/>
            <person name="Avrova A."/>
            <person name="Baxter L."/>
            <person name="Beynon J."/>
            <person name="Boevink P.C."/>
            <person name="Bollmann S.R."/>
            <person name="Bos J.I."/>
            <person name="Bulone V."/>
            <person name="Cai G."/>
            <person name="Cakir C."/>
            <person name="Carrington J.C."/>
            <person name="Chawner M."/>
            <person name="Conti L."/>
            <person name="Costanzo S."/>
            <person name="Ewan R."/>
            <person name="Fahlgren N."/>
            <person name="Fischbach M.A."/>
            <person name="Fugelstad J."/>
            <person name="Gilroy E.M."/>
            <person name="Gnerre S."/>
            <person name="Green P.J."/>
            <person name="Grenville-Briggs L.J."/>
            <person name="Griffith J."/>
            <person name="Grunwald N.J."/>
            <person name="Horn K."/>
            <person name="Horner N.R."/>
            <person name="Hu C.H."/>
            <person name="Huitema E."/>
            <person name="Jeong D.H."/>
            <person name="Jones A.M."/>
            <person name="Jones J.D."/>
            <person name="Jones R.W."/>
            <person name="Karlsson E.K."/>
            <person name="Kunjeti S.G."/>
            <person name="Lamour K."/>
            <person name="Liu Z."/>
            <person name="Ma L."/>
            <person name="Maclean D."/>
            <person name="Chibucos M.C."/>
            <person name="McDonald H."/>
            <person name="McWalters J."/>
            <person name="Meijer H.J."/>
            <person name="Morgan W."/>
            <person name="Morris P.F."/>
            <person name="Munro C.A."/>
            <person name="O'Neill K."/>
            <person name="Ospina-Giraldo M."/>
            <person name="Pinzon A."/>
            <person name="Pritchard L."/>
            <person name="Ramsahoye B."/>
            <person name="Ren Q."/>
            <person name="Restrepo S."/>
            <person name="Roy S."/>
            <person name="Sadanandom A."/>
            <person name="Savidor A."/>
            <person name="Schornack S."/>
            <person name="Schwartz D.C."/>
            <person name="Schumann U.D."/>
            <person name="Schwessinger B."/>
            <person name="Seyer L."/>
            <person name="Sharpe T."/>
            <person name="Silvar C."/>
            <person name="Song J."/>
            <person name="Studholme D.J."/>
            <person name="Sykes S."/>
            <person name="Thines M."/>
            <person name="van de Vondervoort P.J."/>
            <person name="Phuntumart V."/>
            <person name="Wawra S."/>
            <person name="Weide R."/>
            <person name="Win J."/>
            <person name="Young C."/>
            <person name="Zhou S."/>
            <person name="Fry W."/>
            <person name="Meyers B.C."/>
            <person name="van West P."/>
            <person name="Ristaino J."/>
            <person name="Govers F."/>
            <person name="Birch P.R."/>
            <person name="Whisson S.C."/>
            <person name="Judelson H.S."/>
            <person name="Nusbaum C."/>
        </authorList>
    </citation>
    <scope>NUCLEOTIDE SEQUENCE [LARGE SCALE GENOMIC DNA]</scope>
    <source>
        <strain evidence="2">T30-4</strain>
    </source>
</reference>
<sequence length="110" mass="11329">MTPCSTDVPVAALAAVLIAPLSIPASFFNSGDNVTTSVDGFASVSLPATTESPRVPSRSDVSLSLLTYLKSPVDVFDAPAPVLVSPPADAAEINRAAHSTNGERTSDFRI</sequence>
<proteinExistence type="predicted"/>
<dbReference type="RefSeq" id="XP_002903993.1">
    <property type="nucleotide sequence ID" value="XM_002903947.1"/>
</dbReference>
<keyword evidence="2" id="KW-1185">Reference proteome</keyword>
<dbReference type="GeneID" id="9462056"/>
<organism evidence="1 2">
    <name type="scientific">Phytophthora infestans (strain T30-4)</name>
    <name type="common">Potato late blight agent</name>
    <dbReference type="NCBI Taxonomy" id="403677"/>
    <lineage>
        <taxon>Eukaryota</taxon>
        <taxon>Sar</taxon>
        <taxon>Stramenopiles</taxon>
        <taxon>Oomycota</taxon>
        <taxon>Peronosporomycetes</taxon>
        <taxon>Peronosporales</taxon>
        <taxon>Peronosporaceae</taxon>
        <taxon>Phytophthora</taxon>
    </lineage>
</organism>
<dbReference type="InParanoid" id="D0NB40"/>
<dbReference type="HOGENOM" id="CLU_2175989_0_0_1"/>
<evidence type="ECO:0000313" key="1">
    <source>
        <dbReference type="EMBL" id="EEY55048.1"/>
    </source>
</evidence>
<protein>
    <submittedName>
        <fullName evidence="1">Uncharacterized protein</fullName>
    </submittedName>
</protein>
<dbReference type="OrthoDB" id="10437153at2759"/>
<dbReference type="KEGG" id="pif:PITG_08636"/>
<evidence type="ECO:0000313" key="2">
    <source>
        <dbReference type="Proteomes" id="UP000006643"/>
    </source>
</evidence>
<dbReference type="AlphaFoldDB" id="D0NB40"/>
<dbReference type="EMBL" id="DS028130">
    <property type="protein sequence ID" value="EEY55048.1"/>
    <property type="molecule type" value="Genomic_DNA"/>
</dbReference>
<name>D0NB40_PHYIT</name>